<comment type="caution">
    <text evidence="1">The sequence shown here is derived from an EMBL/GenBank/DDBJ whole genome shotgun (WGS) entry which is preliminary data.</text>
</comment>
<evidence type="ECO:0008006" key="3">
    <source>
        <dbReference type="Google" id="ProtNLM"/>
    </source>
</evidence>
<organism evidence="1 2">
    <name type="scientific">Enterobacter hormaechei</name>
    <dbReference type="NCBI Taxonomy" id="158836"/>
    <lineage>
        <taxon>Bacteria</taxon>
        <taxon>Pseudomonadati</taxon>
        <taxon>Pseudomonadota</taxon>
        <taxon>Gammaproteobacteria</taxon>
        <taxon>Enterobacterales</taxon>
        <taxon>Enterobacteriaceae</taxon>
        <taxon>Enterobacter</taxon>
        <taxon>Enterobacter cloacae complex</taxon>
    </lineage>
</organism>
<dbReference type="GO" id="GO:0003677">
    <property type="term" value="F:DNA binding"/>
    <property type="evidence" value="ECO:0007669"/>
    <property type="project" value="InterPro"/>
</dbReference>
<dbReference type="Pfam" id="PF14549">
    <property type="entry name" value="P22_Cro"/>
    <property type="match status" value="1"/>
</dbReference>
<name>A0A822WVR2_9ENTR</name>
<protein>
    <recommendedName>
        <fullName evidence="3">Cell division protein</fullName>
    </recommendedName>
</protein>
<accession>A0A822WVR2</accession>
<dbReference type="AlphaFoldDB" id="A0A822WVR2"/>
<dbReference type="Proteomes" id="UP000076205">
    <property type="component" value="Unassembled WGS sequence"/>
</dbReference>
<evidence type="ECO:0000313" key="2">
    <source>
        <dbReference type="Proteomes" id="UP000076205"/>
    </source>
</evidence>
<dbReference type="RefSeq" id="WP_032620614.1">
    <property type="nucleotide sequence ID" value="NZ_CP126753.1"/>
</dbReference>
<dbReference type="Gene3D" id="1.10.260.40">
    <property type="entry name" value="lambda repressor-like DNA-binding domains"/>
    <property type="match status" value="1"/>
</dbReference>
<dbReference type="InterPro" id="IPR010982">
    <property type="entry name" value="Lambda_DNA-bd_dom_sf"/>
</dbReference>
<proteinExistence type="predicted"/>
<gene>
    <name evidence="1" type="ORF">SAMEA2273352_04046</name>
</gene>
<sequence>MTTDEIEKYFGSIEKVAEFFCITSEAVYQWRNRPGRLIPKGRAAEAAYRTEGGLIFHPDLYEKPNSNEVTK</sequence>
<evidence type="ECO:0000313" key="1">
    <source>
        <dbReference type="EMBL" id="CZY06210.1"/>
    </source>
</evidence>
<reference evidence="1 2" key="1">
    <citation type="submission" date="2016-03" db="EMBL/GenBank/DDBJ databases">
        <authorList>
            <consortium name="Pathogen Informatics"/>
        </authorList>
    </citation>
    <scope>NUCLEOTIDE SEQUENCE [LARGE SCALE GENOMIC DNA]</scope>
    <source>
        <strain evidence="2">e1424</strain>
    </source>
</reference>
<dbReference type="EMBL" id="FJYW01000010">
    <property type="protein sequence ID" value="CZY06210.1"/>
    <property type="molecule type" value="Genomic_DNA"/>
</dbReference>
<dbReference type="SUPFAM" id="SSF47413">
    <property type="entry name" value="lambda repressor-like DNA-binding domains"/>
    <property type="match status" value="1"/>
</dbReference>